<dbReference type="SUPFAM" id="SSF52540">
    <property type="entry name" value="P-loop containing nucleoside triphosphate hydrolases"/>
    <property type="match status" value="1"/>
</dbReference>
<keyword evidence="4" id="KW-0472">Membrane</keyword>
<name>A0A5C5ZEA4_9BACT</name>
<feature type="domain" description="G" evidence="6">
    <location>
        <begin position="83"/>
        <end position="201"/>
    </location>
</feature>
<keyword evidence="8" id="KW-1185">Reference proteome</keyword>
<dbReference type="CDD" id="cd00880">
    <property type="entry name" value="Era_like"/>
    <property type="match status" value="1"/>
</dbReference>
<dbReference type="GO" id="GO:0030488">
    <property type="term" value="P:tRNA methylation"/>
    <property type="evidence" value="ECO:0007669"/>
    <property type="project" value="TreeGrafter"/>
</dbReference>
<comment type="caution">
    <text evidence="7">The sequence shown here is derived from an EMBL/GenBank/DDBJ whole genome shotgun (WGS) entry which is preliminary data.</text>
</comment>
<dbReference type="InterPro" id="IPR027417">
    <property type="entry name" value="P-loop_NTPase"/>
</dbReference>
<dbReference type="Pfam" id="PF01926">
    <property type="entry name" value="MMR_HSR1"/>
    <property type="match status" value="1"/>
</dbReference>
<dbReference type="GO" id="GO:0005737">
    <property type="term" value="C:cytoplasm"/>
    <property type="evidence" value="ECO:0007669"/>
    <property type="project" value="TreeGrafter"/>
</dbReference>
<dbReference type="InterPro" id="IPR006073">
    <property type="entry name" value="GTP-bd"/>
</dbReference>
<dbReference type="PANTHER" id="PTHR42714">
    <property type="entry name" value="TRNA MODIFICATION GTPASE GTPBP3"/>
    <property type="match status" value="1"/>
</dbReference>
<dbReference type="Pfam" id="PF05128">
    <property type="entry name" value="DUF697"/>
    <property type="match status" value="1"/>
</dbReference>
<evidence type="ECO:0000313" key="8">
    <source>
        <dbReference type="Proteomes" id="UP000318478"/>
    </source>
</evidence>
<evidence type="ECO:0000259" key="6">
    <source>
        <dbReference type="Pfam" id="PF01926"/>
    </source>
</evidence>
<dbReference type="AlphaFoldDB" id="A0A5C5ZEA4"/>
<evidence type="ECO:0000256" key="2">
    <source>
        <dbReference type="ARBA" id="ARBA00022692"/>
    </source>
</evidence>
<evidence type="ECO:0000256" key="4">
    <source>
        <dbReference type="ARBA" id="ARBA00023136"/>
    </source>
</evidence>
<keyword evidence="2" id="KW-0812">Transmembrane</keyword>
<organism evidence="7 8">
    <name type="scientific">Posidoniimonas polymericola</name>
    <dbReference type="NCBI Taxonomy" id="2528002"/>
    <lineage>
        <taxon>Bacteria</taxon>
        <taxon>Pseudomonadati</taxon>
        <taxon>Planctomycetota</taxon>
        <taxon>Planctomycetia</taxon>
        <taxon>Pirellulales</taxon>
        <taxon>Lacipirellulaceae</taxon>
        <taxon>Posidoniimonas</taxon>
    </lineage>
</organism>
<feature type="region of interest" description="Disordered" evidence="5">
    <location>
        <begin position="1"/>
        <end position="36"/>
    </location>
</feature>
<gene>
    <name evidence="7" type="primary">era</name>
    <name evidence="7" type="ORF">Pla123a_05660</name>
</gene>
<keyword evidence="3" id="KW-1133">Transmembrane helix</keyword>
<dbReference type="NCBIfam" id="TIGR00231">
    <property type="entry name" value="small_GTP"/>
    <property type="match status" value="1"/>
</dbReference>
<dbReference type="InterPro" id="IPR005225">
    <property type="entry name" value="Small_GTP-bd"/>
</dbReference>
<evidence type="ECO:0000256" key="3">
    <source>
        <dbReference type="ARBA" id="ARBA00022989"/>
    </source>
</evidence>
<dbReference type="PANTHER" id="PTHR42714:SF2">
    <property type="entry name" value="TRNA MODIFICATION GTPASE GTPBP3, MITOCHONDRIAL"/>
    <property type="match status" value="1"/>
</dbReference>
<evidence type="ECO:0000256" key="1">
    <source>
        <dbReference type="ARBA" id="ARBA00004141"/>
    </source>
</evidence>
<evidence type="ECO:0000256" key="5">
    <source>
        <dbReference type="SAM" id="MobiDB-lite"/>
    </source>
</evidence>
<dbReference type="EMBL" id="SJPO01000001">
    <property type="protein sequence ID" value="TWT85759.1"/>
    <property type="molecule type" value="Genomic_DNA"/>
</dbReference>
<dbReference type="GO" id="GO:0016020">
    <property type="term" value="C:membrane"/>
    <property type="evidence" value="ECO:0007669"/>
    <property type="project" value="UniProtKB-SubCell"/>
</dbReference>
<accession>A0A5C5ZEA4</accession>
<reference evidence="7 8" key="1">
    <citation type="submission" date="2019-02" db="EMBL/GenBank/DDBJ databases">
        <title>Deep-cultivation of Planctomycetes and their phenomic and genomic characterization uncovers novel biology.</title>
        <authorList>
            <person name="Wiegand S."/>
            <person name="Jogler M."/>
            <person name="Boedeker C."/>
            <person name="Pinto D."/>
            <person name="Vollmers J."/>
            <person name="Rivas-Marin E."/>
            <person name="Kohn T."/>
            <person name="Peeters S.H."/>
            <person name="Heuer A."/>
            <person name="Rast P."/>
            <person name="Oberbeckmann S."/>
            <person name="Bunk B."/>
            <person name="Jeske O."/>
            <person name="Meyerdierks A."/>
            <person name="Storesund J.E."/>
            <person name="Kallscheuer N."/>
            <person name="Luecker S."/>
            <person name="Lage O.M."/>
            <person name="Pohl T."/>
            <person name="Merkel B.J."/>
            <person name="Hornburger P."/>
            <person name="Mueller R.-W."/>
            <person name="Bruemmer F."/>
            <person name="Labrenz M."/>
            <person name="Spormann A.M."/>
            <person name="Op Den Camp H."/>
            <person name="Overmann J."/>
            <person name="Amann R."/>
            <person name="Jetten M.S.M."/>
            <person name="Mascher T."/>
            <person name="Medema M.H."/>
            <person name="Devos D.P."/>
            <person name="Kaster A.-K."/>
            <person name="Ovreas L."/>
            <person name="Rohde M."/>
            <person name="Galperin M.Y."/>
            <person name="Jogler C."/>
        </authorList>
    </citation>
    <scope>NUCLEOTIDE SEQUENCE [LARGE SCALE GENOMIC DNA]</scope>
    <source>
        <strain evidence="7 8">Pla123a</strain>
    </source>
</reference>
<proteinExistence type="predicted"/>
<protein>
    <submittedName>
        <fullName evidence="7">GTPase Era</fullName>
    </submittedName>
</protein>
<dbReference type="GO" id="GO:0005525">
    <property type="term" value="F:GTP binding"/>
    <property type="evidence" value="ECO:0007669"/>
    <property type="project" value="InterPro"/>
</dbReference>
<dbReference type="GO" id="GO:0002098">
    <property type="term" value="P:tRNA wobble uridine modification"/>
    <property type="evidence" value="ECO:0007669"/>
    <property type="project" value="TreeGrafter"/>
</dbReference>
<comment type="subcellular location">
    <subcellularLocation>
        <location evidence="1">Membrane</location>
        <topology evidence="1">Multi-pass membrane protein</topology>
    </subcellularLocation>
</comment>
<dbReference type="Proteomes" id="UP000318478">
    <property type="component" value="Unassembled WGS sequence"/>
</dbReference>
<dbReference type="InterPro" id="IPR021147">
    <property type="entry name" value="DUF697"/>
</dbReference>
<feature type="compositionally biased region" description="Low complexity" evidence="5">
    <location>
        <begin position="15"/>
        <end position="26"/>
    </location>
</feature>
<evidence type="ECO:0000313" key="7">
    <source>
        <dbReference type="EMBL" id="TWT85759.1"/>
    </source>
</evidence>
<dbReference type="RefSeq" id="WP_231956302.1">
    <property type="nucleotide sequence ID" value="NZ_SJPO01000001.1"/>
</dbReference>
<dbReference type="Gene3D" id="3.40.50.300">
    <property type="entry name" value="P-loop containing nucleotide triphosphate hydrolases"/>
    <property type="match status" value="1"/>
</dbReference>
<sequence length="471" mass="50242">MNQEETTPDAAAAQPPEAGSPAGQSPAGPPPEHDDREMWSALDAVRRAIEKVEGCNEAERDILLGDLRELRDMARKLRSGRVEIVVFGEISTGKSALINALTGTQSAQVNVRGGWTKDVWRLDWEGAGYVLPGFEQSQVVLVDTPGLNEVGGAERAEMAREAAERADLILFVTDSDLNETEHNALAELATFHKPILLVVNKTDLYTPSQLEDLLDVLRTQRAAGLVDPENIVTTSADPRELQYVIESADGSQRSEWRKPPVDVGGLRERILEVLEADGSSLIALNASMYAADRSDRIAAIRVQMRNQKATQVIRTFAVAKATAVALNPVAVADVAGGLAVDAAMIVTLANVYGLEMSVGRARDLALSLAKAAGWVMLGEAVTSYGSSLLKGISLGAAAPLVAAPQAAAAGYGSYIVGQAARVYFEQGSSWGDKGPKKVVMQVLENTNKASVLGDLKKEIKKKLSKNRHASG</sequence>